<dbReference type="Pfam" id="PF10969">
    <property type="entry name" value="DUF2771"/>
    <property type="match status" value="1"/>
</dbReference>
<dbReference type="EMBL" id="JAAXOO010000008">
    <property type="protein sequence ID" value="NKY37351.1"/>
    <property type="molecule type" value="Genomic_DNA"/>
</dbReference>
<dbReference type="Proteomes" id="UP000565715">
    <property type="component" value="Unassembled WGS sequence"/>
</dbReference>
<comment type="caution">
    <text evidence="1">The sequence shown here is derived from an EMBL/GenBank/DDBJ whole genome shotgun (WGS) entry which is preliminary data.</text>
</comment>
<protein>
    <submittedName>
        <fullName evidence="1">DUF2771 domain-containing protein</fullName>
    </submittedName>
</protein>
<reference evidence="1 2" key="1">
    <citation type="submission" date="2020-04" db="EMBL/GenBank/DDBJ databases">
        <title>MicrobeNet Type strains.</title>
        <authorList>
            <person name="Nicholson A.C."/>
        </authorList>
    </citation>
    <scope>NUCLEOTIDE SEQUENCE [LARGE SCALE GENOMIC DNA]</scope>
    <source>
        <strain evidence="1 2">DSM 45078</strain>
    </source>
</reference>
<proteinExistence type="predicted"/>
<dbReference type="InterPro" id="IPR024495">
    <property type="entry name" value="DUF2771"/>
</dbReference>
<dbReference type="RefSeq" id="WP_068040692.1">
    <property type="nucleotide sequence ID" value="NZ_JAAXOO010000008.1"/>
</dbReference>
<evidence type="ECO:0000313" key="2">
    <source>
        <dbReference type="Proteomes" id="UP000565715"/>
    </source>
</evidence>
<accession>A0A846XLZ3</accession>
<evidence type="ECO:0000313" key="1">
    <source>
        <dbReference type="EMBL" id="NKY37351.1"/>
    </source>
</evidence>
<sequence length="168" mass="18278">MSTNRFRTTLALALAGILVLVAGTAGVVWLLARDAEPHKPELTAYAHGEAVTVPPFYFCTVRMENCEQGDTVFLEVPAGNPLQISLPSEVVGTPWELLPLYADENGEVVERPSSYRDHPGDIRALTVDSNPEPGLELVGVELQVMIIAIDETGREFSIPHAIWSIKTA</sequence>
<gene>
    <name evidence="1" type="ORF">HGA13_30415</name>
</gene>
<dbReference type="AlphaFoldDB" id="A0A846XLZ3"/>
<organism evidence="1 2">
    <name type="scientific">Nocardia speluncae</name>
    <dbReference type="NCBI Taxonomy" id="419477"/>
    <lineage>
        <taxon>Bacteria</taxon>
        <taxon>Bacillati</taxon>
        <taxon>Actinomycetota</taxon>
        <taxon>Actinomycetes</taxon>
        <taxon>Mycobacteriales</taxon>
        <taxon>Nocardiaceae</taxon>
        <taxon>Nocardia</taxon>
    </lineage>
</organism>
<keyword evidence="2" id="KW-1185">Reference proteome</keyword>
<name>A0A846XLZ3_9NOCA</name>